<evidence type="ECO:0000313" key="1">
    <source>
        <dbReference type="EMBL" id="SKA88772.1"/>
    </source>
</evidence>
<keyword evidence="2" id="KW-1185">Reference proteome</keyword>
<dbReference type="EMBL" id="FUYJ01000001">
    <property type="protein sequence ID" value="SKA88772.1"/>
    <property type="molecule type" value="Genomic_DNA"/>
</dbReference>
<dbReference type="Proteomes" id="UP000190042">
    <property type="component" value="Unassembled WGS sequence"/>
</dbReference>
<proteinExistence type="predicted"/>
<evidence type="ECO:0000313" key="2">
    <source>
        <dbReference type="Proteomes" id="UP000190042"/>
    </source>
</evidence>
<gene>
    <name evidence="1" type="ORF">SAMN04244570_0738</name>
</gene>
<dbReference type="RefSeq" id="WP_078816580.1">
    <property type="nucleotide sequence ID" value="NZ_FUYJ01000001.1"/>
</dbReference>
<dbReference type="AlphaFoldDB" id="A0A1T4XGP2"/>
<reference evidence="2" key="1">
    <citation type="submission" date="2017-02" db="EMBL/GenBank/DDBJ databases">
        <authorList>
            <person name="Varghese N."/>
            <person name="Submissions S."/>
        </authorList>
    </citation>
    <scope>NUCLEOTIDE SEQUENCE [LARGE SCALE GENOMIC DNA]</scope>
    <source>
        <strain evidence="2">DSM 23966</strain>
    </source>
</reference>
<sequence>MRSIEEMRAVVAKSKQEDIDRGYCAMRQPTAPAPFTRDLLEITLKEARPFFTRLAKLILDSDEIPHMDSDKLQEWLVDFQIAGMSKESTVNWRARRYEAVLHHVLRNHKQPWSAATVLHLLYEALKDRDWISLYDVDPAELDYDFDEEYAKAKGLYDRWQTLRLQNLNDD</sequence>
<organism evidence="1 2">
    <name type="scientific">Sporosarcina newyorkensis</name>
    <dbReference type="NCBI Taxonomy" id="759851"/>
    <lineage>
        <taxon>Bacteria</taxon>
        <taxon>Bacillati</taxon>
        <taxon>Bacillota</taxon>
        <taxon>Bacilli</taxon>
        <taxon>Bacillales</taxon>
        <taxon>Caryophanaceae</taxon>
        <taxon>Sporosarcina</taxon>
    </lineage>
</organism>
<accession>A0A1T4XGP2</accession>
<protein>
    <submittedName>
        <fullName evidence="1">Uncharacterized protein</fullName>
    </submittedName>
</protein>
<name>A0A1T4XGP2_9BACL</name>